<evidence type="ECO:0000256" key="1">
    <source>
        <dbReference type="SAM" id="SignalP"/>
    </source>
</evidence>
<feature type="signal peptide" evidence="1">
    <location>
        <begin position="1"/>
        <end position="30"/>
    </location>
</feature>
<keyword evidence="2" id="KW-0378">Hydrolase</keyword>
<keyword evidence="1" id="KW-0732">Signal</keyword>
<dbReference type="GO" id="GO:0016787">
    <property type="term" value="F:hydrolase activity"/>
    <property type="evidence" value="ECO:0007669"/>
    <property type="project" value="UniProtKB-KW"/>
</dbReference>
<dbReference type="Proteomes" id="UP001524569">
    <property type="component" value="Unassembled WGS sequence"/>
</dbReference>
<gene>
    <name evidence="2" type="ORF">NP603_05075</name>
</gene>
<accession>A0ABT1UFK0</accession>
<evidence type="ECO:0000313" key="2">
    <source>
        <dbReference type="EMBL" id="MCQ8180470.1"/>
    </source>
</evidence>
<feature type="chain" id="PRO_5045720647" evidence="1">
    <location>
        <begin position="31"/>
        <end position="320"/>
    </location>
</feature>
<comment type="caution">
    <text evidence="2">The sequence shown here is derived from an EMBL/GenBank/DDBJ whole genome shotgun (WGS) entry which is preliminary data.</text>
</comment>
<organism evidence="2 3">
    <name type="scientific">Methylomonas aurea</name>
    <dbReference type="NCBI Taxonomy" id="2952224"/>
    <lineage>
        <taxon>Bacteria</taxon>
        <taxon>Pseudomonadati</taxon>
        <taxon>Pseudomonadota</taxon>
        <taxon>Gammaproteobacteria</taxon>
        <taxon>Methylococcales</taxon>
        <taxon>Methylococcaceae</taxon>
        <taxon>Methylomonas</taxon>
    </lineage>
</organism>
<reference evidence="2 3" key="1">
    <citation type="submission" date="2022-07" db="EMBL/GenBank/DDBJ databases">
        <title>Methylomonas rivi sp. nov., Methylomonas rosea sp. nov., Methylomonas aureus sp. nov. and Methylomonas subterranea sp. nov., four novel methanotrophs isolated from a freshwater creek and the deep terrestrial subsurface.</title>
        <authorList>
            <person name="Abin C."/>
            <person name="Sankaranarayanan K."/>
            <person name="Garner C."/>
            <person name="Sindelar R."/>
            <person name="Kotary K."/>
            <person name="Garner R."/>
            <person name="Barclay S."/>
            <person name="Lawson P."/>
            <person name="Krumholz L."/>
        </authorList>
    </citation>
    <scope>NUCLEOTIDE SEQUENCE [LARGE SCALE GENOMIC DNA]</scope>
    <source>
        <strain evidence="2 3">SURF-1</strain>
    </source>
</reference>
<dbReference type="EMBL" id="JANIBM010000004">
    <property type="protein sequence ID" value="MCQ8180470.1"/>
    <property type="molecule type" value="Genomic_DNA"/>
</dbReference>
<evidence type="ECO:0000313" key="3">
    <source>
        <dbReference type="Proteomes" id="UP001524569"/>
    </source>
</evidence>
<name>A0ABT1UFK0_9GAMM</name>
<protein>
    <submittedName>
        <fullName evidence="2">Glycoside hydrolase family 75 protein</fullName>
    </submittedName>
</protein>
<proteinExistence type="predicted"/>
<keyword evidence="3" id="KW-1185">Reference proteome</keyword>
<sequence length="320" mass="33378">MSDCRLAKSARRTAIGCGLLLVVAAAAGHAADCGMAQAFKQPDGNAKTGLTPVWSDREAKALFFIEALNVNTDGTRRSYSVDDFWGEEKALNNLCNAMSDACAGLGKDGLRSRRLLTQKAFAAGWPAALLAQTKISPAIIPFKGGKPCPPVDGFLVSATALHKPNVADVCDIGNYADALVTPALVLPKNPAKNTLSEFAKRHAKVGDLAVALVPGSSAPVFAVVGDTGPASELGEGSVALNGKLLGKSAPPANYQEVRGKGAFKGKAWTVPQAMVLIFPASGDSANPYLTPERIDTAAKKLFEDWGGVARLNACAADYRR</sequence>
<dbReference type="RefSeq" id="WP_256609836.1">
    <property type="nucleotide sequence ID" value="NZ_JANIBM010000004.1"/>
</dbReference>